<evidence type="ECO:0008006" key="5">
    <source>
        <dbReference type="Google" id="ProtNLM"/>
    </source>
</evidence>
<reference evidence="3 4" key="1">
    <citation type="submission" date="2013-08" db="EMBL/GenBank/DDBJ databases">
        <authorList>
            <person name="Weinstock G."/>
            <person name="Sodergren E."/>
            <person name="Wylie T."/>
            <person name="Fulton L."/>
            <person name="Fulton R."/>
            <person name="Fronick C."/>
            <person name="O'Laughlin M."/>
            <person name="Godfrey J."/>
            <person name="Miner T."/>
            <person name="Herter B."/>
            <person name="Appelbaum E."/>
            <person name="Cordes M."/>
            <person name="Lek S."/>
            <person name="Wollam A."/>
            <person name="Pepin K.H."/>
            <person name="Palsikar V.B."/>
            <person name="Mitreva M."/>
            <person name="Wilson R.K."/>
        </authorList>
    </citation>
    <scope>NUCLEOTIDE SEQUENCE [LARGE SCALE GENOMIC DNA]</scope>
    <source>
        <strain evidence="3 4">F0041</strain>
    </source>
</reference>
<dbReference type="AlphaFoldDB" id="U2CN66"/>
<feature type="transmembrane region" description="Helical" evidence="2">
    <location>
        <begin position="45"/>
        <end position="64"/>
    </location>
</feature>
<feature type="region of interest" description="Disordered" evidence="1">
    <location>
        <begin position="136"/>
        <end position="164"/>
    </location>
</feature>
<proteinExistence type="predicted"/>
<organism evidence="3 4">
    <name type="scientific">Bacteroides pyogenes F0041</name>
    <dbReference type="NCBI Taxonomy" id="1321819"/>
    <lineage>
        <taxon>Bacteria</taxon>
        <taxon>Pseudomonadati</taxon>
        <taxon>Bacteroidota</taxon>
        <taxon>Bacteroidia</taxon>
        <taxon>Bacteroidales</taxon>
        <taxon>Bacteroidaceae</taxon>
        <taxon>Bacteroides</taxon>
    </lineage>
</organism>
<evidence type="ECO:0000313" key="4">
    <source>
        <dbReference type="Proteomes" id="UP000016496"/>
    </source>
</evidence>
<dbReference type="HOGENOM" id="CLU_114839_0_0_10"/>
<dbReference type="EMBL" id="AWSV01000061">
    <property type="protein sequence ID" value="ERI85990.1"/>
    <property type="molecule type" value="Genomic_DNA"/>
</dbReference>
<keyword evidence="2" id="KW-0472">Membrane</keyword>
<sequence>MFTQQIGEFLPVNRNNRSDREFFHFTFEAIKKHKTMGRMKTMQHVLFLLPVFLLSSCFTNRIAYKQMESIRRGMSAEEVIAILGEPSYRSFNDKGEMLEFREAEYGTSKVVKVWFVDEKAVEMKSYLDRYDNGCTDRKKAGEDDEKEGEKKSSGKSGKAKVRLTTDGKHVLQTGSIIVTPDGKHETVVMDAGGVIITASGKHIHVVP</sequence>
<keyword evidence="2" id="KW-1133">Transmembrane helix</keyword>
<protein>
    <recommendedName>
        <fullName evidence="5">Lipoprotein SmpA/OmlA domain-containing protein</fullName>
    </recommendedName>
</protein>
<dbReference type="Proteomes" id="UP000016496">
    <property type="component" value="Unassembled WGS sequence"/>
</dbReference>
<name>U2CN66_9BACE</name>
<evidence type="ECO:0000256" key="1">
    <source>
        <dbReference type="SAM" id="MobiDB-lite"/>
    </source>
</evidence>
<dbReference type="PATRIC" id="fig|1321819.3.peg.1092"/>
<keyword evidence="2" id="KW-0812">Transmembrane</keyword>
<gene>
    <name evidence="3" type="ORF">HMPREF1981_01188</name>
</gene>
<accession>U2CN66</accession>
<comment type="caution">
    <text evidence="3">The sequence shown here is derived from an EMBL/GenBank/DDBJ whole genome shotgun (WGS) entry which is preliminary data.</text>
</comment>
<evidence type="ECO:0000313" key="3">
    <source>
        <dbReference type="EMBL" id="ERI85990.1"/>
    </source>
</evidence>
<evidence type="ECO:0000256" key="2">
    <source>
        <dbReference type="SAM" id="Phobius"/>
    </source>
</evidence>
<feature type="compositionally biased region" description="Basic and acidic residues" evidence="1">
    <location>
        <begin position="136"/>
        <end position="152"/>
    </location>
</feature>